<dbReference type="eggNOG" id="ENOG502ZQW4">
    <property type="taxonomic scope" value="Bacteria"/>
</dbReference>
<dbReference type="GeneID" id="95568119"/>
<comment type="caution">
    <text evidence="2">The sequence shown here is derived from an EMBL/GenBank/DDBJ whole genome shotgun (WGS) entry which is preliminary data.</text>
</comment>
<name>E8M2U6_PHOS4</name>
<dbReference type="AlphaFoldDB" id="E8M2U6"/>
<sequence length="96" mass="11230">MISVHRDYQLQDNDHLHAHVEINPIGVLDVQIVENKQHHHAEFNDVSFKKIDGHTRLCAKHNSKPWQLELANRDAEEINRLIDAASEEFETLMRDL</sequence>
<keyword evidence="1" id="KW-0175">Coiled coil</keyword>
<reference evidence="2 3" key="1">
    <citation type="journal article" date="2012" name="Int. J. Syst. Evol. Microbiol.">
        <title>Vibrio caribbeanicus sp. nov., isolated from the marine sponge Scleritoderma cyanea.</title>
        <authorList>
            <person name="Hoffmann M."/>
            <person name="Monday S.R."/>
            <person name="Allard M.W."/>
            <person name="Strain E.A."/>
            <person name="Whittaker P."/>
            <person name="Naum M."/>
            <person name="McCarthy P.J."/>
            <person name="Lopez J.V."/>
            <person name="Fischer M."/>
            <person name="Brown E.W."/>
        </authorList>
    </citation>
    <scope>NUCLEOTIDE SEQUENCE [LARGE SCALE GENOMIC DNA]</scope>
    <source>
        <strain evidence="3">DSMZ 21326</strain>
    </source>
</reference>
<accession>E8M2U6</accession>
<evidence type="ECO:0000313" key="3">
    <source>
        <dbReference type="Proteomes" id="UP000006228"/>
    </source>
</evidence>
<dbReference type="RefSeq" id="WP_008074281.1">
    <property type="nucleotide sequence ID" value="NZ_AEVT01000018.1"/>
</dbReference>
<evidence type="ECO:0000256" key="1">
    <source>
        <dbReference type="SAM" id="Coils"/>
    </source>
</evidence>
<proteinExistence type="predicted"/>
<evidence type="ECO:0000313" key="2">
    <source>
        <dbReference type="EMBL" id="EGA71604.1"/>
    </source>
</evidence>
<gene>
    <name evidence="2" type="ORF">VISI1226_12496</name>
</gene>
<organism evidence="2 3">
    <name type="scientific">Vibrio sinaloensis DSM 21326</name>
    <dbReference type="NCBI Taxonomy" id="945550"/>
    <lineage>
        <taxon>Bacteria</taxon>
        <taxon>Pseudomonadati</taxon>
        <taxon>Pseudomonadota</taxon>
        <taxon>Gammaproteobacteria</taxon>
        <taxon>Vibrionales</taxon>
        <taxon>Vibrionaceae</taxon>
        <taxon>Vibrio</taxon>
        <taxon>Vibrio oreintalis group</taxon>
    </lineage>
</organism>
<dbReference type="OrthoDB" id="5887304at2"/>
<feature type="coiled-coil region" evidence="1">
    <location>
        <begin position="68"/>
        <end position="95"/>
    </location>
</feature>
<protein>
    <submittedName>
        <fullName evidence="2">Uncharacterized protein</fullName>
    </submittedName>
</protein>
<dbReference type="Proteomes" id="UP000006228">
    <property type="component" value="Unassembled WGS sequence"/>
</dbReference>
<dbReference type="EMBL" id="AEVT01000018">
    <property type="protein sequence ID" value="EGA71604.1"/>
    <property type="molecule type" value="Genomic_DNA"/>
</dbReference>